<gene>
    <name evidence="1" type="ORF">DERYTH_LOCUS21644</name>
</gene>
<comment type="caution">
    <text evidence="1">The sequence shown here is derived from an EMBL/GenBank/DDBJ whole genome shotgun (WGS) entry which is preliminary data.</text>
</comment>
<feature type="non-terminal residue" evidence="1">
    <location>
        <position position="40"/>
    </location>
</feature>
<sequence length="40" mass="4411">APEVGIRHNKMNVGNKIQINVIVSEINKAKIGAEEIIIQE</sequence>
<protein>
    <submittedName>
        <fullName evidence="1">17685_t:CDS:1</fullName>
    </submittedName>
</protein>
<dbReference type="Proteomes" id="UP000789405">
    <property type="component" value="Unassembled WGS sequence"/>
</dbReference>
<organism evidence="1 2">
    <name type="scientific">Dentiscutata erythropus</name>
    <dbReference type="NCBI Taxonomy" id="1348616"/>
    <lineage>
        <taxon>Eukaryota</taxon>
        <taxon>Fungi</taxon>
        <taxon>Fungi incertae sedis</taxon>
        <taxon>Mucoromycota</taxon>
        <taxon>Glomeromycotina</taxon>
        <taxon>Glomeromycetes</taxon>
        <taxon>Diversisporales</taxon>
        <taxon>Gigasporaceae</taxon>
        <taxon>Dentiscutata</taxon>
    </lineage>
</organism>
<evidence type="ECO:0000313" key="2">
    <source>
        <dbReference type="Proteomes" id="UP000789405"/>
    </source>
</evidence>
<name>A0A9N9P107_9GLOM</name>
<reference evidence="1" key="1">
    <citation type="submission" date="2021-06" db="EMBL/GenBank/DDBJ databases">
        <authorList>
            <person name="Kallberg Y."/>
            <person name="Tangrot J."/>
            <person name="Rosling A."/>
        </authorList>
    </citation>
    <scope>NUCLEOTIDE SEQUENCE</scope>
    <source>
        <strain evidence="1">MA453B</strain>
    </source>
</reference>
<proteinExistence type="predicted"/>
<dbReference type="EMBL" id="CAJVPY010028116">
    <property type="protein sequence ID" value="CAG8792154.1"/>
    <property type="molecule type" value="Genomic_DNA"/>
</dbReference>
<dbReference type="AlphaFoldDB" id="A0A9N9P107"/>
<evidence type="ECO:0000313" key="1">
    <source>
        <dbReference type="EMBL" id="CAG8792154.1"/>
    </source>
</evidence>
<accession>A0A9N9P107</accession>
<feature type="non-terminal residue" evidence="1">
    <location>
        <position position="1"/>
    </location>
</feature>
<keyword evidence="2" id="KW-1185">Reference proteome</keyword>